<dbReference type="EMBL" id="CP000473">
    <property type="protein sequence ID" value="ABJ84393.1"/>
    <property type="molecule type" value="Genomic_DNA"/>
</dbReference>
<dbReference type="Pfam" id="PF13519">
    <property type="entry name" value="VWA_2"/>
    <property type="match status" value="1"/>
</dbReference>
<dbReference type="KEGG" id="sus:Acid_3420"/>
<evidence type="ECO:0000259" key="1">
    <source>
        <dbReference type="PROSITE" id="PS50234"/>
    </source>
</evidence>
<name>Q021J6_SOLUE</name>
<gene>
    <name evidence="2" type="ordered locus">Acid_3420</name>
</gene>
<sequence length="324" mass="35864" precursor="true">MFSSERALVLAAGVLAVLPLAFHGQVKTEPRPKPSPPAEHRPKANLRVDLNLVLVPVTVCDPSNRPVTGLEKEHFRILEDRVAQTITHFSMDDEPVAVGLVFDISGSMGPKLQKSRMAAAEFFKTANPDDEFFLVEFNDQPKMVVPLTRDVEQIQNQLTWAQSKGRTALLDAIFLAMSELKKSTKNRKALLIISDGGDNSSRYTESEVRNLVRENDVLIYAIGVYEFAGGRMRTPEEAGGPGLLTELSEQTGGRHLPADANELPDIAAKIGVELRNRYVLGYTPVNQPRDGRYHTLQVKVVPPKGLGVPTLRPFFRHGYYAPSQ</sequence>
<dbReference type="HOGENOM" id="CLU_049429_1_0_0"/>
<dbReference type="AlphaFoldDB" id="Q021J6"/>
<dbReference type="eggNOG" id="COG2304">
    <property type="taxonomic scope" value="Bacteria"/>
</dbReference>
<accession>Q021J6</accession>
<dbReference type="InParanoid" id="Q021J6"/>
<organism evidence="2">
    <name type="scientific">Solibacter usitatus (strain Ellin6076)</name>
    <dbReference type="NCBI Taxonomy" id="234267"/>
    <lineage>
        <taxon>Bacteria</taxon>
        <taxon>Pseudomonadati</taxon>
        <taxon>Acidobacteriota</taxon>
        <taxon>Terriglobia</taxon>
        <taxon>Bryobacterales</taxon>
        <taxon>Solibacteraceae</taxon>
        <taxon>Candidatus Solibacter</taxon>
    </lineage>
</organism>
<dbReference type="SUPFAM" id="SSF53300">
    <property type="entry name" value="vWA-like"/>
    <property type="match status" value="1"/>
</dbReference>
<dbReference type="InterPro" id="IPR036465">
    <property type="entry name" value="vWFA_dom_sf"/>
</dbReference>
<evidence type="ECO:0000313" key="2">
    <source>
        <dbReference type="EMBL" id="ABJ84393.1"/>
    </source>
</evidence>
<proteinExistence type="predicted"/>
<dbReference type="OrthoDB" id="109108at2"/>
<dbReference type="InterPro" id="IPR002035">
    <property type="entry name" value="VWF_A"/>
</dbReference>
<feature type="domain" description="VWFA" evidence="1">
    <location>
        <begin position="97"/>
        <end position="270"/>
    </location>
</feature>
<dbReference type="NCBIfam" id="TIGR03436">
    <property type="entry name" value="acidobact_VWFA"/>
    <property type="match status" value="1"/>
</dbReference>
<dbReference type="PROSITE" id="PS50234">
    <property type="entry name" value="VWFA"/>
    <property type="match status" value="1"/>
</dbReference>
<dbReference type="STRING" id="234267.Acid_3420"/>
<dbReference type="Gene3D" id="3.40.50.410">
    <property type="entry name" value="von Willebrand factor, type A domain"/>
    <property type="match status" value="1"/>
</dbReference>
<protein>
    <submittedName>
        <fullName evidence="2">von Willebrand factor, type A</fullName>
    </submittedName>
</protein>
<dbReference type="SMART" id="SM00327">
    <property type="entry name" value="VWA"/>
    <property type="match status" value="1"/>
</dbReference>
<dbReference type="InterPro" id="IPR017802">
    <property type="entry name" value="VWFA-rel_acidobac-type"/>
</dbReference>
<reference evidence="2" key="1">
    <citation type="submission" date="2006-10" db="EMBL/GenBank/DDBJ databases">
        <title>Complete sequence of Solibacter usitatus Ellin6076.</title>
        <authorList>
            <consortium name="US DOE Joint Genome Institute"/>
            <person name="Copeland A."/>
            <person name="Lucas S."/>
            <person name="Lapidus A."/>
            <person name="Barry K."/>
            <person name="Detter J.C."/>
            <person name="Glavina del Rio T."/>
            <person name="Hammon N."/>
            <person name="Israni S."/>
            <person name="Dalin E."/>
            <person name="Tice H."/>
            <person name="Pitluck S."/>
            <person name="Thompson L.S."/>
            <person name="Brettin T."/>
            <person name="Bruce D."/>
            <person name="Han C."/>
            <person name="Tapia R."/>
            <person name="Gilna P."/>
            <person name="Schmutz J."/>
            <person name="Larimer F."/>
            <person name="Land M."/>
            <person name="Hauser L."/>
            <person name="Kyrpides N."/>
            <person name="Mikhailova N."/>
            <person name="Janssen P.H."/>
            <person name="Kuske C.R."/>
            <person name="Richardson P."/>
        </authorList>
    </citation>
    <scope>NUCLEOTIDE SEQUENCE</scope>
    <source>
        <strain evidence="2">Ellin6076</strain>
    </source>
</reference>